<protein>
    <recommendedName>
        <fullName evidence="4">Acetaldehyde dehydrogenase</fullName>
        <ecNumber evidence="4">1.2.1.10</ecNumber>
    </recommendedName>
    <alternativeName>
        <fullName evidence="4">Acetaldehyde dehydrogenase [acetylating]</fullName>
    </alternativeName>
</protein>
<evidence type="ECO:0000256" key="1">
    <source>
        <dbReference type="ARBA" id="ARBA00009244"/>
    </source>
</evidence>
<proteinExistence type="inferred from homology"/>
<gene>
    <name evidence="6" type="ORF">KDW95_22760</name>
</gene>
<keyword evidence="2 4" id="KW-0058">Aromatic hydrocarbons catabolism</keyword>
<dbReference type="NCBIfam" id="NF006157">
    <property type="entry name" value="PRK08300.1"/>
    <property type="match status" value="1"/>
</dbReference>
<evidence type="ECO:0000313" key="7">
    <source>
        <dbReference type="Proteomes" id="UP001058461"/>
    </source>
</evidence>
<comment type="catalytic activity">
    <reaction evidence="4">
        <text>acetaldehyde + NAD(+) + CoA = acetyl-CoA + NADH + H(+)</text>
        <dbReference type="Rhea" id="RHEA:23288"/>
        <dbReference type="ChEBI" id="CHEBI:15343"/>
        <dbReference type="ChEBI" id="CHEBI:15378"/>
        <dbReference type="ChEBI" id="CHEBI:57287"/>
        <dbReference type="ChEBI" id="CHEBI:57288"/>
        <dbReference type="ChEBI" id="CHEBI:57540"/>
        <dbReference type="ChEBI" id="CHEBI:57945"/>
        <dbReference type="EC" id="1.2.1.10"/>
    </reaction>
</comment>
<dbReference type="SUPFAM" id="SSF55347">
    <property type="entry name" value="Glyceraldehyde-3-phosphate dehydrogenase-like, C-terminal domain"/>
    <property type="match status" value="1"/>
</dbReference>
<dbReference type="RefSeq" id="WP_255854063.1">
    <property type="nucleotide sequence ID" value="NZ_CP073347.1"/>
</dbReference>
<comment type="caution">
    <text evidence="4">Lacks conserved residue(s) required for the propagation of feature annotation.</text>
</comment>
<dbReference type="Gene3D" id="3.40.50.720">
    <property type="entry name" value="NAD(P)-binding Rossmann-like Domain"/>
    <property type="match status" value="1"/>
</dbReference>
<dbReference type="InterPro" id="IPR000534">
    <property type="entry name" value="Semialdehyde_DH_NAD-bd"/>
</dbReference>
<dbReference type="Gene3D" id="3.30.360.10">
    <property type="entry name" value="Dihydrodipicolinate Reductase, domain 2"/>
    <property type="match status" value="1"/>
</dbReference>
<evidence type="ECO:0000259" key="5">
    <source>
        <dbReference type="SMART" id="SM00859"/>
    </source>
</evidence>
<accession>A0ABY5HI03</accession>
<dbReference type="HAMAP" id="MF_01657">
    <property type="entry name" value="Ac_ald_DH_ac"/>
    <property type="match status" value="1"/>
</dbReference>
<dbReference type="InterPro" id="IPR015426">
    <property type="entry name" value="Acetylaldehyde_DH_C"/>
</dbReference>
<dbReference type="Pfam" id="PF09290">
    <property type="entry name" value="AcetDehyd-dimer"/>
    <property type="match status" value="1"/>
</dbReference>
<dbReference type="EMBL" id="CP073347">
    <property type="protein sequence ID" value="UTW12016.1"/>
    <property type="molecule type" value="Genomic_DNA"/>
</dbReference>
<evidence type="ECO:0000256" key="2">
    <source>
        <dbReference type="ARBA" id="ARBA00022797"/>
    </source>
</evidence>
<dbReference type="SMART" id="SM00859">
    <property type="entry name" value="Semialdhyde_dh"/>
    <property type="match status" value="1"/>
</dbReference>
<feature type="binding site" evidence="4">
    <location>
        <position position="269"/>
    </location>
    <ligand>
        <name>NAD(+)</name>
        <dbReference type="ChEBI" id="CHEBI:57540"/>
    </ligand>
</feature>
<reference evidence="6" key="1">
    <citation type="submission" date="2021-04" db="EMBL/GenBank/DDBJ databases">
        <title>Oceanospirillales bacteria with DddD are important DMSP degraders in coastal seawater.</title>
        <authorList>
            <person name="Liu J."/>
        </authorList>
    </citation>
    <scope>NUCLEOTIDE SEQUENCE</scope>
    <source>
        <strain evidence="6">D13-1</strain>
    </source>
</reference>
<dbReference type="CDD" id="cd23933">
    <property type="entry name" value="ALDH_C"/>
    <property type="match status" value="1"/>
</dbReference>
<evidence type="ECO:0000256" key="3">
    <source>
        <dbReference type="ARBA" id="ARBA00023027"/>
    </source>
</evidence>
<feature type="binding site" evidence="4">
    <location>
        <begin position="158"/>
        <end position="166"/>
    </location>
    <ligand>
        <name>NAD(+)</name>
        <dbReference type="ChEBI" id="CHEBI:57540"/>
    </ligand>
</feature>
<evidence type="ECO:0000256" key="4">
    <source>
        <dbReference type="HAMAP-Rule" id="MF_01657"/>
    </source>
</evidence>
<comment type="similarity">
    <text evidence="1 4">Belongs to the acetaldehyde dehydrogenase family.</text>
</comment>
<name>A0ABY5HI03_9GAMM</name>
<feature type="active site" description="Acyl-thioester intermediate" evidence="4">
    <location>
        <position position="127"/>
    </location>
</feature>
<dbReference type="NCBIfam" id="TIGR03215">
    <property type="entry name" value="ac_ald_DH_ac"/>
    <property type="match status" value="1"/>
</dbReference>
<keyword evidence="3 4" id="KW-0520">NAD</keyword>
<dbReference type="PIRSF" id="PIRSF015689">
    <property type="entry name" value="Actaldh_dh_actl"/>
    <property type="match status" value="1"/>
</dbReference>
<dbReference type="GO" id="GO:0008774">
    <property type="term" value="F:acetaldehyde dehydrogenase (acetylating) activity"/>
    <property type="evidence" value="ECO:0007669"/>
    <property type="project" value="UniProtKB-EC"/>
</dbReference>
<dbReference type="SUPFAM" id="SSF51735">
    <property type="entry name" value="NAD(P)-binding Rossmann-fold domains"/>
    <property type="match status" value="1"/>
</dbReference>
<keyword evidence="4 6" id="KW-0560">Oxidoreductase</keyword>
<dbReference type="InterPro" id="IPR036291">
    <property type="entry name" value="NAD(P)-bd_dom_sf"/>
</dbReference>
<dbReference type="Proteomes" id="UP001058461">
    <property type="component" value="Chromosome"/>
</dbReference>
<dbReference type="InterPro" id="IPR003361">
    <property type="entry name" value="Acetaldehyde_dehydrogenase"/>
</dbReference>
<dbReference type="EC" id="1.2.1.10" evidence="4"/>
<evidence type="ECO:0000313" key="6">
    <source>
        <dbReference type="EMBL" id="UTW12016.1"/>
    </source>
</evidence>
<keyword evidence="7" id="KW-1185">Reference proteome</keyword>
<sequence length="290" mass="30691">MGKVKVAIIGPGNIGTDLMYKVIKNDYLEMGAMIGIVPESEGLRRAQDMGITTSAEGIDFLKSNPDCAEIIFDATTASAHEKFNAPVINQLGKIAIDLTPAAVGKIVSPVVNMHDCLGENNVNLITCGGQATTPIVYTISQHVGIKYAEVVTTVASKSAGPGTRANIDEYSSTTAKALTTLGGADTAKVFTVFNPAEPASPMRNTIFCEPRGEFDIQVINTAVTEMVMAIQEYVPGYELTMEPIVNNGVITTTVSVSGAGDFLPSYAGNLDMETSSAIKVAEEYAKKLRN</sequence>
<feature type="domain" description="Semialdehyde dehydrogenase NAD-binding" evidence="5">
    <location>
        <begin position="5"/>
        <end position="119"/>
    </location>
</feature>
<organism evidence="6 7">
    <name type="scientific">Marinobacterium rhizophilum</name>
    <dbReference type="NCBI Taxonomy" id="420402"/>
    <lineage>
        <taxon>Bacteria</taxon>
        <taxon>Pseudomonadati</taxon>
        <taxon>Pseudomonadota</taxon>
        <taxon>Gammaproteobacteria</taxon>
        <taxon>Oceanospirillales</taxon>
        <taxon>Oceanospirillaceae</taxon>
        <taxon>Marinobacterium</taxon>
    </lineage>
</organism>